<dbReference type="Proteomes" id="UP000265520">
    <property type="component" value="Unassembled WGS sequence"/>
</dbReference>
<evidence type="ECO:0000256" key="1">
    <source>
        <dbReference type="SAM" id="Phobius"/>
    </source>
</evidence>
<keyword evidence="1" id="KW-0472">Membrane</keyword>
<dbReference type="EMBL" id="LXQA010024823">
    <property type="protein sequence ID" value="MCH93387.1"/>
    <property type="molecule type" value="Genomic_DNA"/>
</dbReference>
<proteinExistence type="predicted"/>
<evidence type="ECO:0000313" key="3">
    <source>
        <dbReference type="Proteomes" id="UP000265520"/>
    </source>
</evidence>
<comment type="caution">
    <text evidence="2">The sequence shown here is derived from an EMBL/GenBank/DDBJ whole genome shotgun (WGS) entry which is preliminary data.</text>
</comment>
<evidence type="ECO:0000313" key="2">
    <source>
        <dbReference type="EMBL" id="MCH93387.1"/>
    </source>
</evidence>
<dbReference type="AlphaFoldDB" id="A0A392N0S3"/>
<keyword evidence="1" id="KW-1133">Transmembrane helix</keyword>
<accession>A0A392N0S3</accession>
<keyword evidence="3" id="KW-1185">Reference proteome</keyword>
<organism evidence="2 3">
    <name type="scientific">Trifolium medium</name>
    <dbReference type="NCBI Taxonomy" id="97028"/>
    <lineage>
        <taxon>Eukaryota</taxon>
        <taxon>Viridiplantae</taxon>
        <taxon>Streptophyta</taxon>
        <taxon>Embryophyta</taxon>
        <taxon>Tracheophyta</taxon>
        <taxon>Spermatophyta</taxon>
        <taxon>Magnoliopsida</taxon>
        <taxon>eudicotyledons</taxon>
        <taxon>Gunneridae</taxon>
        <taxon>Pentapetalae</taxon>
        <taxon>rosids</taxon>
        <taxon>fabids</taxon>
        <taxon>Fabales</taxon>
        <taxon>Fabaceae</taxon>
        <taxon>Papilionoideae</taxon>
        <taxon>50 kb inversion clade</taxon>
        <taxon>NPAAA clade</taxon>
        <taxon>Hologalegina</taxon>
        <taxon>IRL clade</taxon>
        <taxon>Trifolieae</taxon>
        <taxon>Trifolium</taxon>
    </lineage>
</organism>
<gene>
    <name evidence="2" type="ORF">A2U01_0014336</name>
</gene>
<sequence>MQVFLSCCLEWSNELINCIKGIHLLIRTYKSSDPLGEFVIANSFVDDQGHVSEYGLCMKLEACGHDVVVSKMVDTYSKLCDHDVVKKLNNITSLEFLSGPSSPLSRDESPLLYAAVITDNSLGRGESATELIVVFPLCDWDCSNGEGPRNSTVGRNLKVFLVLIHYIHCAVNVVMKPILWMIGNYGA</sequence>
<feature type="transmembrane region" description="Helical" evidence="1">
    <location>
        <begin position="159"/>
        <end position="182"/>
    </location>
</feature>
<keyword evidence="1" id="KW-0812">Transmembrane</keyword>
<reference evidence="2 3" key="1">
    <citation type="journal article" date="2018" name="Front. Plant Sci.">
        <title>Red Clover (Trifolium pratense) and Zigzag Clover (T. medium) - A Picture of Genomic Similarities and Differences.</title>
        <authorList>
            <person name="Dluhosova J."/>
            <person name="Istvanek J."/>
            <person name="Nedelnik J."/>
            <person name="Repkova J."/>
        </authorList>
    </citation>
    <scope>NUCLEOTIDE SEQUENCE [LARGE SCALE GENOMIC DNA]</scope>
    <source>
        <strain evidence="3">cv. 10/8</strain>
        <tissue evidence="2">Leaf</tissue>
    </source>
</reference>
<protein>
    <submittedName>
        <fullName evidence="2">Uncharacterized protein</fullName>
    </submittedName>
</protein>
<name>A0A392N0S3_9FABA</name>